<dbReference type="PANTHER" id="PTHR48081:SF8">
    <property type="entry name" value="ALPHA_BETA HYDROLASE FOLD-3 DOMAIN-CONTAINING PROTEIN-RELATED"/>
    <property type="match status" value="1"/>
</dbReference>
<dbReference type="Gene3D" id="3.40.50.1820">
    <property type="entry name" value="alpha/beta hydrolase"/>
    <property type="match status" value="1"/>
</dbReference>
<reference evidence="3 4" key="1">
    <citation type="journal article" date="2008" name="J. Bacteriol.">
        <title>Complete genome sequence of the mosquitocidal bacterium Bacillus sphaericus C3-41 and comparison with those of closely related Bacillus species.</title>
        <authorList>
            <person name="Hu X."/>
            <person name="Fan W."/>
            <person name="Han B."/>
            <person name="Liu H."/>
            <person name="Zheng D."/>
            <person name="Li Q."/>
            <person name="Dong W."/>
            <person name="Yan J."/>
            <person name="Gao M."/>
            <person name="Berry C."/>
            <person name="Yuan Z."/>
        </authorList>
    </citation>
    <scope>NUCLEOTIDE SEQUENCE [LARGE SCALE GENOMIC DNA]</scope>
    <source>
        <strain evidence="3 4">C3-41</strain>
    </source>
</reference>
<evidence type="ECO:0000256" key="1">
    <source>
        <dbReference type="ARBA" id="ARBA00022801"/>
    </source>
</evidence>
<dbReference type="InterPro" id="IPR050300">
    <property type="entry name" value="GDXG_lipolytic_enzyme"/>
</dbReference>
<keyword evidence="1 3" id="KW-0378">Hydrolase</keyword>
<dbReference type="Pfam" id="PF07859">
    <property type="entry name" value="Abhydrolase_3"/>
    <property type="match status" value="1"/>
</dbReference>
<organism evidence="3 4">
    <name type="scientific">Lysinibacillus sphaericus (strain C3-41)</name>
    <dbReference type="NCBI Taxonomy" id="444177"/>
    <lineage>
        <taxon>Bacteria</taxon>
        <taxon>Bacillati</taxon>
        <taxon>Bacillota</taxon>
        <taxon>Bacilli</taxon>
        <taxon>Bacillales</taxon>
        <taxon>Bacillaceae</taxon>
        <taxon>Lysinibacillus</taxon>
    </lineage>
</organism>
<dbReference type="AlphaFoldDB" id="B1HS17"/>
<evidence type="ECO:0000313" key="3">
    <source>
        <dbReference type="EMBL" id="ACA41040.1"/>
    </source>
</evidence>
<dbReference type="GO" id="GO:0016787">
    <property type="term" value="F:hydrolase activity"/>
    <property type="evidence" value="ECO:0007669"/>
    <property type="project" value="UniProtKB-KW"/>
</dbReference>
<evidence type="ECO:0000259" key="2">
    <source>
        <dbReference type="Pfam" id="PF07859"/>
    </source>
</evidence>
<dbReference type="EMBL" id="CP000817">
    <property type="protein sequence ID" value="ACA41040.1"/>
    <property type="molecule type" value="Genomic_DNA"/>
</dbReference>
<accession>B1HS17</accession>
<dbReference type="EnsemblBacteria" id="ACA41040">
    <property type="protein sequence ID" value="ACA41040"/>
    <property type="gene ID" value="Bsph_3552"/>
</dbReference>
<dbReference type="InterPro" id="IPR013094">
    <property type="entry name" value="AB_hydrolase_3"/>
</dbReference>
<dbReference type="SUPFAM" id="SSF53474">
    <property type="entry name" value="alpha/beta-Hydrolases"/>
    <property type="match status" value="1"/>
</dbReference>
<dbReference type="Proteomes" id="UP000002164">
    <property type="component" value="Chromosome"/>
</dbReference>
<sequence>MNMLKGEKEMSVVLFNGERSEESVQFEQLLFSQSNKVSFSSVENAKQFIKQRATVNNQPYVIEDEVQFLSVKDEQTFQDMQVFTLNDQKSSKQKVILYIHGGAWTNQPLPFHWLFMDKMAQALQAKVIAPIYPKVPHFNHKDTYQKMLNLYTRILETIESSSQLTIIGDSAGGNITLGLVQLLKENHLPQPQNIILLSACVDLSLENPLIPEYEEKDPMLASEGMGVITKIWAADKDLKDPLISPIYGDFQGLATITHFIGTHESLYPDAVKFDEQLTEQGIDITTFVYPKMNHVFVVMPIPEALDAQQKIINIIDSKGMK</sequence>
<feature type="domain" description="Alpha/beta hydrolase fold-3" evidence="2">
    <location>
        <begin position="96"/>
        <end position="297"/>
    </location>
</feature>
<proteinExistence type="predicted"/>
<dbReference type="EC" id="3.1.1.-" evidence="3"/>
<dbReference type="KEGG" id="lsp:Bsph_3552"/>
<evidence type="ECO:0000313" key="4">
    <source>
        <dbReference type="Proteomes" id="UP000002164"/>
    </source>
</evidence>
<name>B1HS17_LYSSC</name>
<dbReference type="HOGENOM" id="CLU_012494_13_4_9"/>
<dbReference type="PANTHER" id="PTHR48081">
    <property type="entry name" value="AB HYDROLASE SUPERFAMILY PROTEIN C4A8.06C"/>
    <property type="match status" value="1"/>
</dbReference>
<dbReference type="InterPro" id="IPR029058">
    <property type="entry name" value="AB_hydrolase_fold"/>
</dbReference>
<protein>
    <submittedName>
        <fullName evidence="3">Esterase</fullName>
        <ecNumber evidence="3">3.1.1.-</ecNumber>
    </submittedName>
</protein>
<gene>
    <name evidence="3" type="ordered locus">Bsph_3552</name>
</gene>